<proteinExistence type="predicted"/>
<gene>
    <name evidence="1" type="ORF">FQ017_05630</name>
</gene>
<evidence type="ECO:0000313" key="2">
    <source>
        <dbReference type="Proteomes" id="UP000321621"/>
    </source>
</evidence>
<organism evidence="1 2">
    <name type="scientific">Flagellimonas pelagia</name>
    <dbReference type="NCBI Taxonomy" id="2306998"/>
    <lineage>
        <taxon>Bacteria</taxon>
        <taxon>Pseudomonadati</taxon>
        <taxon>Bacteroidota</taxon>
        <taxon>Flavobacteriia</taxon>
        <taxon>Flavobacteriales</taxon>
        <taxon>Flavobacteriaceae</taxon>
        <taxon>Flagellimonas</taxon>
    </lineage>
</organism>
<dbReference type="RefSeq" id="WP_220473537.1">
    <property type="nucleotide sequence ID" value="NZ_QXFI01000013.1"/>
</dbReference>
<keyword evidence="2" id="KW-1185">Reference proteome</keyword>
<evidence type="ECO:0000313" key="1">
    <source>
        <dbReference type="EMBL" id="TXJ98824.1"/>
    </source>
</evidence>
<reference evidence="1 2" key="1">
    <citation type="submission" date="2019-07" db="EMBL/GenBank/DDBJ databases">
        <title>Draft genome of two Muricauda strains isolated from deep sea.</title>
        <authorList>
            <person name="Sun C."/>
        </authorList>
    </citation>
    <scope>NUCLEOTIDE SEQUENCE [LARGE SCALE GENOMIC DNA]</scope>
    <source>
        <strain evidence="1 2">72</strain>
    </source>
</reference>
<protein>
    <submittedName>
        <fullName evidence="1">Uncharacterized protein</fullName>
    </submittedName>
</protein>
<dbReference type="EMBL" id="VNWK01000013">
    <property type="protein sequence ID" value="TXJ98824.1"/>
    <property type="molecule type" value="Genomic_DNA"/>
</dbReference>
<accession>A0ABY3KKU9</accession>
<sequence>MDFGDLNPMDSTAFKDLKYDALKDDPLIYCVFEGKNLGRYINIPEKNTQRFSYSIDSLRNGILYVSSTMDRNNP</sequence>
<name>A0ABY3KKU9_9FLAO</name>
<comment type="caution">
    <text evidence="1">The sequence shown here is derived from an EMBL/GenBank/DDBJ whole genome shotgun (WGS) entry which is preliminary data.</text>
</comment>
<dbReference type="Proteomes" id="UP000321621">
    <property type="component" value="Unassembled WGS sequence"/>
</dbReference>